<proteinExistence type="predicted"/>
<dbReference type="OrthoDB" id="3434578at2"/>
<dbReference type="Proteomes" id="UP000295281">
    <property type="component" value="Unassembled WGS sequence"/>
</dbReference>
<gene>
    <name evidence="1" type="ORF">EV190_101642</name>
</gene>
<evidence type="ECO:0000313" key="2">
    <source>
        <dbReference type="Proteomes" id="UP000295281"/>
    </source>
</evidence>
<accession>A0A4R6VE52</accession>
<protein>
    <submittedName>
        <fullName evidence="1">Uncharacterized protein</fullName>
    </submittedName>
</protein>
<reference evidence="1 2" key="1">
    <citation type="submission" date="2019-03" db="EMBL/GenBank/DDBJ databases">
        <title>Genomic Encyclopedia of Type Strains, Phase IV (KMG-IV): sequencing the most valuable type-strain genomes for metagenomic binning, comparative biology and taxonomic classification.</title>
        <authorList>
            <person name="Goeker M."/>
        </authorList>
    </citation>
    <scope>NUCLEOTIDE SEQUENCE [LARGE SCALE GENOMIC DNA]</scope>
    <source>
        <strain evidence="1 2">DSM 46770</strain>
    </source>
</reference>
<sequence length="134" mass="14913">MHCLSLFSLVGVLLLAVVAPAPQVGPSYPVVRRPRHASPPRRQARAVPSASARIPDYARFAEAAEEHSGRWEVTYEHGDECPYHARHRVSGDFVATRDLALLDRALRCYVVPPADRSVARCRRGQARFAALTWT</sequence>
<dbReference type="RefSeq" id="WP_133739856.1">
    <property type="nucleotide sequence ID" value="NZ_SNYN01000001.1"/>
</dbReference>
<evidence type="ECO:0000313" key="1">
    <source>
        <dbReference type="EMBL" id="TDQ55317.1"/>
    </source>
</evidence>
<organism evidence="1 2">
    <name type="scientific">Actinorugispora endophytica</name>
    <dbReference type="NCBI Taxonomy" id="1605990"/>
    <lineage>
        <taxon>Bacteria</taxon>
        <taxon>Bacillati</taxon>
        <taxon>Actinomycetota</taxon>
        <taxon>Actinomycetes</taxon>
        <taxon>Streptosporangiales</taxon>
        <taxon>Nocardiopsidaceae</taxon>
        <taxon>Actinorugispora</taxon>
    </lineage>
</organism>
<dbReference type="EMBL" id="SNYN01000001">
    <property type="protein sequence ID" value="TDQ55317.1"/>
    <property type="molecule type" value="Genomic_DNA"/>
</dbReference>
<keyword evidence="2" id="KW-1185">Reference proteome</keyword>
<dbReference type="AlphaFoldDB" id="A0A4R6VE52"/>
<name>A0A4R6VE52_9ACTN</name>
<comment type="caution">
    <text evidence="1">The sequence shown here is derived from an EMBL/GenBank/DDBJ whole genome shotgun (WGS) entry which is preliminary data.</text>
</comment>